<reference evidence="17 18" key="1">
    <citation type="submission" date="2024-03" db="EMBL/GenBank/DDBJ databases">
        <title>The genome assembly and annotation of the cricket Gryllus longicercus Weissman &amp; Gray.</title>
        <authorList>
            <person name="Szrajer S."/>
            <person name="Gray D."/>
            <person name="Ylla G."/>
        </authorList>
    </citation>
    <scope>NUCLEOTIDE SEQUENCE [LARGE SCALE GENOMIC DNA]</scope>
    <source>
        <strain evidence="17">DAG 2021-001</strain>
        <tissue evidence="17">Whole body minus gut</tissue>
    </source>
</reference>
<dbReference type="SUPFAM" id="SSF49785">
    <property type="entry name" value="Galactose-binding domain-like"/>
    <property type="match status" value="1"/>
</dbReference>
<dbReference type="Gene3D" id="2.60.40.10">
    <property type="entry name" value="Immunoglobulins"/>
    <property type="match status" value="1"/>
</dbReference>
<dbReference type="Gene3D" id="3.20.20.80">
    <property type="entry name" value="Glycosidases"/>
    <property type="match status" value="1"/>
</dbReference>
<dbReference type="GO" id="GO:0005764">
    <property type="term" value="C:lysosome"/>
    <property type="evidence" value="ECO:0007669"/>
    <property type="project" value="UniProtKB-SubCell"/>
</dbReference>
<keyword evidence="7 13" id="KW-0732">Signal</keyword>
<dbReference type="EC" id="3.2.1.31" evidence="5 12"/>
<evidence type="ECO:0000259" key="15">
    <source>
        <dbReference type="Pfam" id="PF02836"/>
    </source>
</evidence>
<dbReference type="InterPro" id="IPR006102">
    <property type="entry name" value="Ig-like_GH2"/>
</dbReference>
<evidence type="ECO:0000256" key="6">
    <source>
        <dbReference type="ARBA" id="ARBA00016205"/>
    </source>
</evidence>
<comment type="catalytic activity">
    <reaction evidence="12">
        <text>a beta-D-glucuronoside + H2O = D-glucuronate + an alcohol</text>
        <dbReference type="Rhea" id="RHEA:17633"/>
        <dbReference type="ChEBI" id="CHEBI:15377"/>
        <dbReference type="ChEBI" id="CHEBI:30879"/>
        <dbReference type="ChEBI" id="CHEBI:58720"/>
        <dbReference type="ChEBI" id="CHEBI:83411"/>
        <dbReference type="EC" id="3.2.1.31"/>
    </reaction>
</comment>
<evidence type="ECO:0000256" key="2">
    <source>
        <dbReference type="ARBA" id="ARBA00004371"/>
    </source>
</evidence>
<feature type="signal peptide" evidence="13">
    <location>
        <begin position="1"/>
        <end position="27"/>
    </location>
</feature>
<dbReference type="GO" id="GO:0019391">
    <property type="term" value="P:glucuronoside catabolic process"/>
    <property type="evidence" value="ECO:0007669"/>
    <property type="project" value="TreeGrafter"/>
</dbReference>
<evidence type="ECO:0000256" key="5">
    <source>
        <dbReference type="ARBA" id="ARBA00012761"/>
    </source>
</evidence>
<dbReference type="PROSITE" id="PS00608">
    <property type="entry name" value="GLYCOSYL_HYDROL_F2_2"/>
    <property type="match status" value="1"/>
</dbReference>
<keyword evidence="10 12" id="KW-0458">Lysosome</keyword>
<keyword evidence="9" id="KW-0325">Glycoprotein</keyword>
<dbReference type="PROSITE" id="PS00719">
    <property type="entry name" value="GLYCOSYL_HYDROL_F2_1"/>
    <property type="match status" value="1"/>
</dbReference>
<dbReference type="EMBL" id="JAZDUA010000493">
    <property type="protein sequence ID" value="KAK7791853.1"/>
    <property type="molecule type" value="Genomic_DNA"/>
</dbReference>
<feature type="chain" id="PRO_5042887138" description="Beta-glucuronidase" evidence="13">
    <location>
        <begin position="28"/>
        <end position="659"/>
    </location>
</feature>
<dbReference type="FunFam" id="2.60.40.10:FF:000628">
    <property type="entry name" value="Beta-glucuronidase"/>
    <property type="match status" value="1"/>
</dbReference>
<dbReference type="PANTHER" id="PTHR10066:SF67">
    <property type="entry name" value="BETA-GLUCURONIDASE"/>
    <property type="match status" value="1"/>
</dbReference>
<dbReference type="InterPro" id="IPR006101">
    <property type="entry name" value="Glyco_hydro_2"/>
</dbReference>
<dbReference type="FunFam" id="2.60.120.260:FF:000027">
    <property type="entry name" value="Beta-glucuronidase"/>
    <property type="match status" value="1"/>
</dbReference>
<evidence type="ECO:0000313" key="18">
    <source>
        <dbReference type="Proteomes" id="UP001378592"/>
    </source>
</evidence>
<evidence type="ECO:0000256" key="9">
    <source>
        <dbReference type="ARBA" id="ARBA00023180"/>
    </source>
</evidence>
<evidence type="ECO:0000256" key="12">
    <source>
        <dbReference type="RuleBase" id="RU361154"/>
    </source>
</evidence>
<dbReference type="Proteomes" id="UP001378592">
    <property type="component" value="Unassembled WGS sequence"/>
</dbReference>
<evidence type="ECO:0000256" key="8">
    <source>
        <dbReference type="ARBA" id="ARBA00022801"/>
    </source>
</evidence>
<dbReference type="Gene3D" id="2.60.120.260">
    <property type="entry name" value="Galactose-binding domain-like"/>
    <property type="match status" value="1"/>
</dbReference>
<evidence type="ECO:0000256" key="13">
    <source>
        <dbReference type="SAM" id="SignalP"/>
    </source>
</evidence>
<comment type="similarity">
    <text evidence="3 12">Belongs to the glycosyl hydrolase 2 family.</text>
</comment>
<organism evidence="17 18">
    <name type="scientific">Gryllus longicercus</name>
    <dbReference type="NCBI Taxonomy" id="2509291"/>
    <lineage>
        <taxon>Eukaryota</taxon>
        <taxon>Metazoa</taxon>
        <taxon>Ecdysozoa</taxon>
        <taxon>Arthropoda</taxon>
        <taxon>Hexapoda</taxon>
        <taxon>Insecta</taxon>
        <taxon>Pterygota</taxon>
        <taxon>Neoptera</taxon>
        <taxon>Polyneoptera</taxon>
        <taxon>Orthoptera</taxon>
        <taxon>Ensifera</taxon>
        <taxon>Gryllidea</taxon>
        <taxon>Grylloidea</taxon>
        <taxon>Gryllidae</taxon>
        <taxon>Gryllinae</taxon>
        <taxon>Gryllus</taxon>
    </lineage>
</organism>
<evidence type="ECO:0000256" key="7">
    <source>
        <dbReference type="ARBA" id="ARBA00022729"/>
    </source>
</evidence>
<dbReference type="GO" id="GO:0004566">
    <property type="term" value="F:beta-glucuronidase activity"/>
    <property type="evidence" value="ECO:0007669"/>
    <property type="project" value="UniProtKB-EC"/>
</dbReference>
<dbReference type="InterPro" id="IPR017853">
    <property type="entry name" value="GH"/>
</dbReference>
<protein>
    <recommendedName>
        <fullName evidence="6 12">Beta-glucuronidase</fullName>
        <ecNumber evidence="5 12">3.2.1.31</ecNumber>
    </recommendedName>
</protein>
<dbReference type="InterPro" id="IPR006103">
    <property type="entry name" value="Glyco_hydro_2_cat"/>
</dbReference>
<name>A0AAN9VIA1_9ORTH</name>
<dbReference type="InterPro" id="IPR036156">
    <property type="entry name" value="Beta-gal/glucu_dom_sf"/>
</dbReference>
<dbReference type="NCBIfam" id="NF007538">
    <property type="entry name" value="PRK10150.1"/>
    <property type="match status" value="1"/>
</dbReference>
<dbReference type="GO" id="GO:0005975">
    <property type="term" value="P:carbohydrate metabolic process"/>
    <property type="evidence" value="ECO:0007669"/>
    <property type="project" value="InterPro"/>
</dbReference>
<dbReference type="Pfam" id="PF02837">
    <property type="entry name" value="Glyco_hydro_2_N"/>
    <property type="match status" value="1"/>
</dbReference>
<evidence type="ECO:0000256" key="10">
    <source>
        <dbReference type="ARBA" id="ARBA00023228"/>
    </source>
</evidence>
<dbReference type="InterPro" id="IPR006104">
    <property type="entry name" value="Glyco_hydro_2_N"/>
</dbReference>
<dbReference type="Pfam" id="PF02836">
    <property type="entry name" value="Glyco_hydro_2_C"/>
    <property type="match status" value="1"/>
</dbReference>
<comment type="subunit">
    <text evidence="4 12">Homotetramer.</text>
</comment>
<evidence type="ECO:0000256" key="3">
    <source>
        <dbReference type="ARBA" id="ARBA00007401"/>
    </source>
</evidence>
<feature type="domain" description="Glycosyl hydrolases family 2 sugar binding" evidence="16">
    <location>
        <begin position="45"/>
        <end position="224"/>
    </location>
</feature>
<comment type="activity regulation">
    <text evidence="12">Inhibited by L-aspartic acid.</text>
</comment>
<dbReference type="InterPro" id="IPR008979">
    <property type="entry name" value="Galactose-bd-like_sf"/>
</dbReference>
<feature type="domain" description="Glycoside hydrolase family 2 immunoglobulin-like beta-sandwich" evidence="14">
    <location>
        <begin position="227"/>
        <end position="332"/>
    </location>
</feature>
<dbReference type="SUPFAM" id="SSF49303">
    <property type="entry name" value="beta-Galactosidase/glucuronidase domain"/>
    <property type="match status" value="1"/>
</dbReference>
<evidence type="ECO:0000259" key="14">
    <source>
        <dbReference type="Pfam" id="PF00703"/>
    </source>
</evidence>
<gene>
    <name evidence="17" type="ORF">R5R35_011055</name>
</gene>
<evidence type="ECO:0000256" key="1">
    <source>
        <dbReference type="ARBA" id="ARBA00003025"/>
    </source>
</evidence>
<dbReference type="InterPro" id="IPR023230">
    <property type="entry name" value="Glyco_hydro_2_CS"/>
</dbReference>
<dbReference type="PRINTS" id="PR00132">
    <property type="entry name" value="GLHYDRLASE2"/>
</dbReference>
<comment type="subcellular location">
    <subcellularLocation>
        <location evidence="2">Lysosome</location>
    </subcellularLocation>
</comment>
<evidence type="ECO:0000256" key="11">
    <source>
        <dbReference type="ARBA" id="ARBA00023295"/>
    </source>
</evidence>
<dbReference type="SUPFAM" id="SSF51445">
    <property type="entry name" value="(Trans)glycosidases"/>
    <property type="match status" value="1"/>
</dbReference>
<evidence type="ECO:0000259" key="16">
    <source>
        <dbReference type="Pfam" id="PF02837"/>
    </source>
</evidence>
<keyword evidence="11 12" id="KW-0326">Glycosidase</keyword>
<dbReference type="GO" id="GO:0030246">
    <property type="term" value="F:carbohydrate binding"/>
    <property type="evidence" value="ECO:0007669"/>
    <property type="project" value="TreeGrafter"/>
</dbReference>
<dbReference type="Pfam" id="PF00703">
    <property type="entry name" value="Glyco_hydro_2"/>
    <property type="match status" value="1"/>
</dbReference>
<evidence type="ECO:0000256" key="4">
    <source>
        <dbReference type="ARBA" id="ARBA00011881"/>
    </source>
</evidence>
<keyword evidence="8 12" id="KW-0378">Hydrolase</keyword>
<dbReference type="AlphaFoldDB" id="A0AAN9VIA1"/>
<proteinExistence type="inferred from homology"/>
<feature type="domain" description="Glycoside hydrolase family 2 catalytic" evidence="15">
    <location>
        <begin position="338"/>
        <end position="632"/>
    </location>
</feature>
<sequence>MALVTAPLPPLLLLLLLLLHWPAPAPADVSPGGVLYPRESETRDVRSLDGIWNFRLASETDPLAGFTHKWFDSDLAQTGETIPMPVPSSYNDVTQEKSVRDHLGLVWYDRTFYVPDAWREKKSRVWLRFGSVNYAAQVWVNGQLAVVHEIGHLPFQAEITPAVKFGAKNRVTVVVDNTLLQTTVPQGRIDSIDTDNGTRAVQSYTFDFFNYAGIHRPVHLYTTPAIFIDDISVNTDIEGDLGVVFYNISYGGYIQPASEPTCYVDLLDKDGNIVVADNGQGDLQGRLDVPNAKLWWPYLMHENPGYLYTLQVRLKSNEWGTEDVYRLPIGIRKLEWNETSFLINSKPIYLRGFGRHEDSDIRGKGLDYPLIIKDYNLIKWIGANSYRTSHYPYAEEIMDQADQQGILIIDECPSVDTENYSPTLLQKHADSLGELIRRDKNRPSVVMWSVANEARTHLTGADTYFGYIVEYVKSLDTTRPVTMATARGFSEDKAARFMDIIGFNRYNGWYSNAGKIDTIKKNVQLEAESWFFKFRKPIFMTEYGADTMPGLHFDPDYIWSEEYQIALMSEHFKAFDALREQGFFIGEMIWNFADFKTAQTYTRVGGNKKGIFTRDRQPKSSAHHLRRRYWALSEEIEGTTRQTVDNYIISSQTLDKTEL</sequence>
<keyword evidence="18" id="KW-1185">Reference proteome</keyword>
<comment type="function">
    <text evidence="1 12">Plays an important role in the degradation of dermatan and keratan sulfates.</text>
</comment>
<dbReference type="PANTHER" id="PTHR10066">
    <property type="entry name" value="BETA-GLUCURONIDASE"/>
    <property type="match status" value="1"/>
</dbReference>
<dbReference type="InterPro" id="IPR023232">
    <property type="entry name" value="Glyco_hydro_2_AS"/>
</dbReference>
<dbReference type="FunFam" id="3.20.20.80:FF:000029">
    <property type="entry name" value="Beta-glucuronidase"/>
    <property type="match status" value="1"/>
</dbReference>
<comment type="caution">
    <text evidence="17">The sequence shown here is derived from an EMBL/GenBank/DDBJ whole genome shotgun (WGS) entry which is preliminary data.</text>
</comment>
<accession>A0AAN9VIA1</accession>
<dbReference type="GO" id="GO:0005615">
    <property type="term" value="C:extracellular space"/>
    <property type="evidence" value="ECO:0007669"/>
    <property type="project" value="TreeGrafter"/>
</dbReference>
<dbReference type="InterPro" id="IPR013783">
    <property type="entry name" value="Ig-like_fold"/>
</dbReference>
<evidence type="ECO:0000313" key="17">
    <source>
        <dbReference type="EMBL" id="KAK7791853.1"/>
    </source>
</evidence>